<evidence type="ECO:0000256" key="2">
    <source>
        <dbReference type="ARBA" id="ARBA00022857"/>
    </source>
</evidence>
<dbReference type="PRINTS" id="PR00069">
    <property type="entry name" value="ALDKETRDTASE"/>
</dbReference>
<evidence type="ECO:0000256" key="4">
    <source>
        <dbReference type="PIRSR" id="PIRSR000097-1"/>
    </source>
</evidence>
<evidence type="ECO:0000256" key="1">
    <source>
        <dbReference type="ARBA" id="ARBA00007905"/>
    </source>
</evidence>
<feature type="domain" description="NADP-dependent oxidoreductase" evidence="8">
    <location>
        <begin position="43"/>
        <end position="284"/>
    </location>
</feature>
<feature type="binding site" evidence="5">
    <location>
        <position position="131"/>
    </location>
    <ligand>
        <name>substrate</name>
    </ligand>
</feature>
<dbReference type="PROSITE" id="PS00798">
    <property type="entry name" value="ALDOKETO_REDUCTASE_1"/>
    <property type="match status" value="1"/>
</dbReference>
<organism evidence="9 10">
    <name type="scientific">Microlunatus sagamiharensis</name>
    <dbReference type="NCBI Taxonomy" id="546874"/>
    <lineage>
        <taxon>Bacteria</taxon>
        <taxon>Bacillati</taxon>
        <taxon>Actinomycetota</taxon>
        <taxon>Actinomycetes</taxon>
        <taxon>Propionibacteriales</taxon>
        <taxon>Propionibacteriaceae</taxon>
        <taxon>Microlunatus</taxon>
    </lineage>
</organism>
<dbReference type="AlphaFoldDB" id="A0A1H2NIH0"/>
<dbReference type="Gene3D" id="3.20.20.100">
    <property type="entry name" value="NADP-dependent oxidoreductase domain"/>
    <property type="match status" value="1"/>
</dbReference>
<keyword evidence="3" id="KW-0560">Oxidoreductase</keyword>
<keyword evidence="2" id="KW-0521">NADP</keyword>
<dbReference type="STRING" id="546874.SAMN04488544_4009"/>
<keyword evidence="10" id="KW-1185">Reference proteome</keyword>
<dbReference type="InterPro" id="IPR020471">
    <property type="entry name" value="AKR"/>
</dbReference>
<evidence type="ECO:0000256" key="3">
    <source>
        <dbReference type="ARBA" id="ARBA00023002"/>
    </source>
</evidence>
<evidence type="ECO:0000259" key="8">
    <source>
        <dbReference type="Pfam" id="PF00248"/>
    </source>
</evidence>
<feature type="compositionally biased region" description="Basic and acidic residues" evidence="7">
    <location>
        <begin position="1"/>
        <end position="14"/>
    </location>
</feature>
<dbReference type="GO" id="GO:0016616">
    <property type="term" value="F:oxidoreductase activity, acting on the CH-OH group of donors, NAD or NADP as acceptor"/>
    <property type="evidence" value="ECO:0007669"/>
    <property type="project" value="UniProtKB-ARBA"/>
</dbReference>
<sequence>MSLTPDDVRPDPGRGEALTTAPAPHAPRRKLVHGAEIPVLGLGTSPVTGEAVVRQVADALAAGYRLIDTAENYRNEEGVGEGIRVSGVDRSEIFLTSKLNREWHSVDGVRKACEASLERLGTDYLDLLLVHWPNPDQDRYVDAVRGLEALREEGVLHAIGVSNFKPAHLRRVVDETGILLDVNQVQLSPYTTRPDVRAANDEYGTATESWSPIGASSAELRGEEALVAIGERYDKTPTQVILRWHVQLGLVPIPKSTNPVHLADNLAVFDFALDDDDLAAIAGLDRGDEGVTDSDTFGH</sequence>
<dbReference type="InterPro" id="IPR018170">
    <property type="entry name" value="Aldo/ket_reductase_CS"/>
</dbReference>
<dbReference type="SUPFAM" id="SSF51430">
    <property type="entry name" value="NAD(P)-linked oxidoreductase"/>
    <property type="match status" value="1"/>
</dbReference>
<dbReference type="PANTHER" id="PTHR43827:SF3">
    <property type="entry name" value="NADP-DEPENDENT OXIDOREDUCTASE DOMAIN-CONTAINING PROTEIN"/>
    <property type="match status" value="1"/>
</dbReference>
<comment type="similarity">
    <text evidence="1">Belongs to the aldo/keto reductase family.</text>
</comment>
<dbReference type="InterPro" id="IPR023210">
    <property type="entry name" value="NADP_OxRdtase_dom"/>
</dbReference>
<feature type="region of interest" description="Disordered" evidence="7">
    <location>
        <begin position="1"/>
        <end position="24"/>
    </location>
</feature>
<gene>
    <name evidence="9" type="ORF">SAMN04488544_4009</name>
</gene>
<dbReference type="InterPro" id="IPR036812">
    <property type="entry name" value="NAD(P)_OxRdtase_dom_sf"/>
</dbReference>
<evidence type="ECO:0000256" key="6">
    <source>
        <dbReference type="PIRSR" id="PIRSR000097-3"/>
    </source>
</evidence>
<protein>
    <submittedName>
        <fullName evidence="9">2,5-diketo-D-gluconate reductase A</fullName>
    </submittedName>
</protein>
<dbReference type="Proteomes" id="UP000198825">
    <property type="component" value="Chromosome I"/>
</dbReference>
<feature type="active site" description="Proton donor" evidence="4">
    <location>
        <position position="73"/>
    </location>
</feature>
<dbReference type="FunFam" id="3.20.20.100:FF:000002">
    <property type="entry name" value="2,5-diketo-D-gluconic acid reductase A"/>
    <property type="match status" value="1"/>
</dbReference>
<evidence type="ECO:0000256" key="5">
    <source>
        <dbReference type="PIRSR" id="PIRSR000097-2"/>
    </source>
</evidence>
<name>A0A1H2NIH0_9ACTN</name>
<dbReference type="EMBL" id="LT629799">
    <property type="protein sequence ID" value="SDV04616.1"/>
    <property type="molecule type" value="Genomic_DNA"/>
</dbReference>
<proteinExistence type="inferred from homology"/>
<feature type="site" description="Lowers pKa of active site Tyr" evidence="6">
    <location>
        <position position="98"/>
    </location>
</feature>
<dbReference type="RefSeq" id="WP_231918351.1">
    <property type="nucleotide sequence ID" value="NZ_LT629799.1"/>
</dbReference>
<evidence type="ECO:0000313" key="10">
    <source>
        <dbReference type="Proteomes" id="UP000198825"/>
    </source>
</evidence>
<dbReference type="PANTHER" id="PTHR43827">
    <property type="entry name" value="2,5-DIKETO-D-GLUCONIC ACID REDUCTASE"/>
    <property type="match status" value="1"/>
</dbReference>
<evidence type="ECO:0000313" key="9">
    <source>
        <dbReference type="EMBL" id="SDV04616.1"/>
    </source>
</evidence>
<reference evidence="10" key="1">
    <citation type="submission" date="2016-10" db="EMBL/GenBank/DDBJ databases">
        <authorList>
            <person name="Varghese N."/>
            <person name="Submissions S."/>
        </authorList>
    </citation>
    <scope>NUCLEOTIDE SEQUENCE [LARGE SCALE GENOMIC DNA]</scope>
    <source>
        <strain evidence="10">DSM 21743</strain>
    </source>
</reference>
<dbReference type="PIRSF" id="PIRSF000097">
    <property type="entry name" value="AKR"/>
    <property type="match status" value="1"/>
</dbReference>
<evidence type="ECO:0000256" key="7">
    <source>
        <dbReference type="SAM" id="MobiDB-lite"/>
    </source>
</evidence>
<accession>A0A1H2NIH0</accession>
<dbReference type="Pfam" id="PF00248">
    <property type="entry name" value="Aldo_ket_red"/>
    <property type="match status" value="1"/>
</dbReference>